<dbReference type="EMBL" id="UINC01227167">
    <property type="protein sequence ID" value="SVE57940.1"/>
    <property type="molecule type" value="Genomic_DNA"/>
</dbReference>
<evidence type="ECO:0000313" key="2">
    <source>
        <dbReference type="EMBL" id="SVE57940.1"/>
    </source>
</evidence>
<proteinExistence type="predicted"/>
<organism evidence="2">
    <name type="scientific">marine metagenome</name>
    <dbReference type="NCBI Taxonomy" id="408172"/>
    <lineage>
        <taxon>unclassified sequences</taxon>
        <taxon>metagenomes</taxon>
        <taxon>ecological metagenomes</taxon>
    </lineage>
</organism>
<dbReference type="AlphaFoldDB" id="A0A383ENP3"/>
<feature type="non-terminal residue" evidence="2">
    <location>
        <position position="1"/>
    </location>
</feature>
<reference evidence="2" key="1">
    <citation type="submission" date="2018-05" db="EMBL/GenBank/DDBJ databases">
        <authorList>
            <person name="Lanie J.A."/>
            <person name="Ng W.-L."/>
            <person name="Kazmierczak K.M."/>
            <person name="Andrzejewski T.M."/>
            <person name="Davidsen T.M."/>
            <person name="Wayne K.J."/>
            <person name="Tettelin H."/>
            <person name="Glass J.I."/>
            <person name="Rusch D."/>
            <person name="Podicherti R."/>
            <person name="Tsui H.-C.T."/>
            <person name="Winkler M.E."/>
        </authorList>
    </citation>
    <scope>NUCLEOTIDE SEQUENCE</scope>
</reference>
<dbReference type="InterPro" id="IPR043906">
    <property type="entry name" value="Gfo/Idh/MocA_OxRdtase_bact_C"/>
</dbReference>
<protein>
    <recommendedName>
        <fullName evidence="1">Gfo/Idh/MocA-like oxidoreductase bacterial type C-terminal domain-containing protein</fullName>
    </recommendedName>
</protein>
<sequence>HFDDDQESPDTGTALFDFGHCTALWDQSSCLQRKHETLPFVVFYGDNGTLTMTTGNKYTIHDLAGKEVETKSQPAGDILHFTNFVNAIRNGEKLNAEIGDGQVSTLLCHLANMAWRSSSTVDFDPAKRHIIDNPAAAKLWAREYRPGWEPHI</sequence>
<name>A0A383ENP3_9ZZZZ</name>
<accession>A0A383ENP3</accession>
<dbReference type="Gene3D" id="3.30.360.10">
    <property type="entry name" value="Dihydrodipicolinate Reductase, domain 2"/>
    <property type="match status" value="1"/>
</dbReference>
<evidence type="ECO:0000259" key="1">
    <source>
        <dbReference type="Pfam" id="PF19051"/>
    </source>
</evidence>
<gene>
    <name evidence="2" type="ORF">METZ01_LOCUS510794</name>
</gene>
<feature type="domain" description="Gfo/Idh/MocA-like oxidoreductase bacterial type C-terminal" evidence="1">
    <location>
        <begin position="55"/>
        <end position="149"/>
    </location>
</feature>
<dbReference type="Pfam" id="PF19051">
    <property type="entry name" value="GFO_IDH_MocA_C2"/>
    <property type="match status" value="1"/>
</dbReference>